<evidence type="ECO:0000256" key="7">
    <source>
        <dbReference type="ARBA" id="ARBA00022692"/>
    </source>
</evidence>
<evidence type="ECO:0000256" key="6">
    <source>
        <dbReference type="ARBA" id="ARBA00022679"/>
    </source>
</evidence>
<keyword evidence="7 15" id="KW-0812">Transmembrane</keyword>
<keyword evidence="6" id="KW-0808">Transferase</keyword>
<comment type="pathway">
    <text evidence="3">Sphingolipid metabolism.</text>
</comment>
<keyword evidence="10 15" id="KW-0472">Membrane</keyword>
<evidence type="ECO:0000256" key="5">
    <source>
        <dbReference type="ARBA" id="ARBA00008700"/>
    </source>
</evidence>
<dbReference type="GO" id="GO:0016757">
    <property type="term" value="F:glycosyltransferase activity"/>
    <property type="evidence" value="ECO:0007669"/>
    <property type="project" value="InterPro"/>
</dbReference>
<dbReference type="InterPro" id="IPR029044">
    <property type="entry name" value="Nucleotide-diphossugar_trans"/>
</dbReference>
<comment type="similarity">
    <text evidence="5">Belongs to the glycosyltransferase 64 family.</text>
</comment>
<dbReference type="EnsemblPlants" id="Solyc05g055420.3.1">
    <property type="protein sequence ID" value="Solyc05g055420.3.1"/>
    <property type="gene ID" value="Solyc05g055420.3"/>
</dbReference>
<dbReference type="PaxDb" id="4081-Solyc05g055420.2.1"/>
<dbReference type="InParanoid" id="A0A3Q7GL73"/>
<dbReference type="Pfam" id="PF09366">
    <property type="entry name" value="DUF1997"/>
    <property type="match status" value="1"/>
</dbReference>
<dbReference type="Pfam" id="PF09258">
    <property type="entry name" value="Glyco_transf_64"/>
    <property type="match status" value="1"/>
</dbReference>
<dbReference type="Gene3D" id="2.115.10.20">
    <property type="entry name" value="Glycosyl hydrolase domain, family 43"/>
    <property type="match status" value="2"/>
</dbReference>
<evidence type="ECO:0000256" key="1">
    <source>
        <dbReference type="ARBA" id="ARBA00001936"/>
    </source>
</evidence>
<dbReference type="PANTHER" id="PTHR48261:SF6">
    <property type="entry name" value="GLYCOSYLTRANSFERASE FAMILY PROTEIN"/>
    <property type="match status" value="1"/>
</dbReference>
<dbReference type="FunFam" id="3.90.550.10:FF:000095">
    <property type="entry name" value="Glycosyltransferase family protein 64 protein C5"/>
    <property type="match status" value="1"/>
</dbReference>
<organism evidence="18">
    <name type="scientific">Solanum lycopersicum</name>
    <name type="common">Tomato</name>
    <name type="synonym">Lycopersicon esculentum</name>
    <dbReference type="NCBI Taxonomy" id="4081"/>
    <lineage>
        <taxon>Eukaryota</taxon>
        <taxon>Viridiplantae</taxon>
        <taxon>Streptophyta</taxon>
        <taxon>Embryophyta</taxon>
        <taxon>Tracheophyta</taxon>
        <taxon>Spermatophyta</taxon>
        <taxon>Magnoliopsida</taxon>
        <taxon>eudicotyledons</taxon>
        <taxon>Gunneridae</taxon>
        <taxon>Pentapetalae</taxon>
        <taxon>asterids</taxon>
        <taxon>lamiids</taxon>
        <taxon>Solanales</taxon>
        <taxon>Solanaceae</taxon>
        <taxon>Solanoideae</taxon>
        <taxon>Solaneae</taxon>
        <taxon>Solanum</taxon>
        <taxon>Solanum subgen. Lycopersicon</taxon>
    </lineage>
</organism>
<proteinExistence type="inferred from homology"/>
<dbReference type="GO" id="GO:0016020">
    <property type="term" value="C:membrane"/>
    <property type="evidence" value="ECO:0007669"/>
    <property type="project" value="UniProtKB-SubCell"/>
</dbReference>
<evidence type="ECO:0000256" key="11">
    <source>
        <dbReference type="ARBA" id="ARBA00023157"/>
    </source>
</evidence>
<feature type="compositionally biased region" description="Polar residues" evidence="14">
    <location>
        <begin position="364"/>
        <end position="375"/>
    </location>
</feature>
<dbReference type="AlphaFoldDB" id="A0A3Q7GL73"/>
<evidence type="ECO:0000256" key="4">
    <source>
        <dbReference type="ARBA" id="ARBA00005189"/>
    </source>
</evidence>
<accession>A0A3Q7GL73</accession>
<keyword evidence="19" id="KW-1185">Reference proteome</keyword>
<feature type="domain" description="Glucosamine inositolphosphorylceramide transferase 1 N-terminal" evidence="17">
    <location>
        <begin position="419"/>
        <end position="722"/>
    </location>
</feature>
<comment type="subcellular location">
    <subcellularLocation>
        <location evidence="2">Membrane</location>
        <topology evidence="2">Multi-pass membrane protein</topology>
    </subcellularLocation>
</comment>
<keyword evidence="9 15" id="KW-1133">Transmembrane helix</keyword>
<dbReference type="OMA" id="PIERMNA"/>
<evidence type="ECO:0000259" key="16">
    <source>
        <dbReference type="Pfam" id="PF09258"/>
    </source>
</evidence>
<dbReference type="GO" id="GO:0046872">
    <property type="term" value="F:metal ion binding"/>
    <property type="evidence" value="ECO:0007669"/>
    <property type="project" value="UniProtKB-KW"/>
</dbReference>
<comment type="pathway">
    <text evidence="4">Lipid metabolism.</text>
</comment>
<dbReference type="STRING" id="4081.A0A3Q7GL73"/>
<evidence type="ECO:0000256" key="9">
    <source>
        <dbReference type="ARBA" id="ARBA00022989"/>
    </source>
</evidence>
<evidence type="ECO:0000256" key="15">
    <source>
        <dbReference type="SAM" id="Phobius"/>
    </source>
</evidence>
<reference evidence="18" key="2">
    <citation type="submission" date="2019-01" db="UniProtKB">
        <authorList>
            <consortium name="EnsemblPlants"/>
        </authorList>
    </citation>
    <scope>IDENTIFICATION</scope>
    <source>
        <strain evidence="18">cv. Heinz 1706</strain>
    </source>
</reference>
<dbReference type="Proteomes" id="UP000004994">
    <property type="component" value="Chromosome 5"/>
</dbReference>
<reference evidence="18" key="1">
    <citation type="journal article" date="2012" name="Nature">
        <title>The tomato genome sequence provides insights into fleshy fruit evolution.</title>
        <authorList>
            <consortium name="Tomato Genome Consortium"/>
        </authorList>
    </citation>
    <scope>NUCLEOTIDE SEQUENCE [LARGE SCALE GENOMIC DNA]</scope>
    <source>
        <strain evidence="18">cv. Heinz 1706</strain>
    </source>
</reference>
<dbReference type="SUPFAM" id="SSF75005">
    <property type="entry name" value="Arabinanase/levansucrase/invertase"/>
    <property type="match status" value="1"/>
</dbReference>
<keyword evidence="12" id="KW-0464">Manganese</keyword>
<evidence type="ECO:0000256" key="13">
    <source>
        <dbReference type="ARBA" id="ARBA00069035"/>
    </source>
</evidence>
<evidence type="ECO:0000256" key="12">
    <source>
        <dbReference type="ARBA" id="ARBA00023211"/>
    </source>
</evidence>
<evidence type="ECO:0000256" key="2">
    <source>
        <dbReference type="ARBA" id="ARBA00004141"/>
    </source>
</evidence>
<keyword evidence="11" id="KW-1015">Disulfide bond</keyword>
<evidence type="ECO:0000256" key="3">
    <source>
        <dbReference type="ARBA" id="ARBA00004991"/>
    </source>
</evidence>
<evidence type="ECO:0000256" key="14">
    <source>
        <dbReference type="SAM" id="MobiDB-lite"/>
    </source>
</evidence>
<name>A0A3Q7GL73_SOLLC</name>
<dbReference type="PANTHER" id="PTHR48261">
    <property type="entry name" value="ACETYLGLUCOSAMINYLTRANSFERASE"/>
    <property type="match status" value="1"/>
</dbReference>
<feature type="transmembrane region" description="Helical" evidence="15">
    <location>
        <begin position="733"/>
        <end position="757"/>
    </location>
</feature>
<feature type="region of interest" description="Disordered" evidence="14">
    <location>
        <begin position="356"/>
        <end position="375"/>
    </location>
</feature>
<dbReference type="Gramene" id="Solyc05g055420.3.1">
    <property type="protein sequence ID" value="Solyc05g055420.3.1"/>
    <property type="gene ID" value="Solyc05g055420.3"/>
</dbReference>
<evidence type="ECO:0000256" key="8">
    <source>
        <dbReference type="ARBA" id="ARBA00022723"/>
    </source>
</evidence>
<dbReference type="InterPro" id="IPR004263">
    <property type="entry name" value="Exostosin"/>
</dbReference>
<dbReference type="InterPro" id="IPR018971">
    <property type="entry name" value="DUF1997"/>
</dbReference>
<comment type="cofactor">
    <cofactor evidence="1">
        <name>Mn(2+)</name>
        <dbReference type="ChEBI" id="CHEBI:29035"/>
    </cofactor>
</comment>
<keyword evidence="8" id="KW-0479">Metal-binding</keyword>
<dbReference type="Pfam" id="PF24793">
    <property type="entry name" value="GINT1_N"/>
    <property type="match status" value="1"/>
</dbReference>
<dbReference type="InterPro" id="IPR056442">
    <property type="entry name" value="GINT1_N"/>
</dbReference>
<sequence>MALSSASSSLTNLSYISFQYKNPRFSTTLSSVDSSKCTTLRITADSAPKARFIGRRKESLSVKQLQRPLMEYMSLPASQYSVLDAERIERVDDSTFRCYVYRFKFFAFEVCPVLLVRVEEQPDGCCIKLLSCKALEVHDLLRTAMYPTLALLVKREKSPIERMNASVLSHMVDYRIIASALTWGVKLDVPISSSHYGHAASMVNKISYDSKLRDSPLQQLTSDAIIEVNIEIPVAFRAIPVQAIESTGSQVLDQILRIMLPRFMAQLVKDYQAWASGDTSRQPLGTGVVTVKLSGHVFSSFGGDDIFSIYNSGVQTRLHALRLFHRHVPNEISLAATGDTFRRHLSPSLLMGSSPIVVSGSSGTRNRPNNNKSKNDPCVSSSGFVYLLVAFVVLGSIAGIYVRFMMTPNVHASISSIGCKEDDEGSWSIGVFYGDSPFSLKPIEDMNISRDKKAAWPVANPVITCASASVAGLSSNFVADPFLYVKGDVLYLFFETKNSITMQGDIGVARSTDKGASWEQLGIALDEDWHLSYPYVFEYNDNIYMLPEGRAKGQLRLYRAVNFPMKWTLEKIIMKKPLVDSFIIPHDGKYWLFGSDHSGIGALYNAQLEIWYSRSPLGPWRPHKKNPIYNTDKSMGARNGGRPFSFDGHLYRVGQDDGETYGRRVRLFKIEVLTTDKFEEVEVPTSLKESIKGRNAWNGARSHHLDVQQLSSGEWVGVMDGDRVPSGDASRRFHLGCASVLGVAALVILFGVSLGAVKGLFPLSWCPHNVGKRSDASLDWERSSLFYSRMRLFCSHLNRASSSLRARIKPNSCSGSLVLTSIFLAAVVLMCTGVKYLYGGSGAHEAYPLHDQYSQFTLLTMTYDARIWNLKMYVNHYSRCSSVREIVVVWNKGQPPELSEFDSAVPVRIRIEERNSLNNRFKVDPSIKTRAVLELDDDIMMPCDDVERGFKVWREHPERIVGFYPRLANGSPLKYRAEKHARKHNGYNMILTGAAFMDTTMAFEMYWSKEAAPGREVVNNLFNCEDVLLNFLYANASSSNTVEYVKPAWAIDTSKFTGVAISKNTQIHYGLRSSCLQKFSEMYGSITNRKSEFNRRMDGWDV</sequence>
<dbReference type="InterPro" id="IPR023296">
    <property type="entry name" value="Glyco_hydro_beta-prop_sf"/>
</dbReference>
<dbReference type="SUPFAM" id="SSF53448">
    <property type="entry name" value="Nucleotide-diphospho-sugar transferases"/>
    <property type="match status" value="1"/>
</dbReference>
<protein>
    <recommendedName>
        <fullName evidence="13">Glucosamine inositolphosphorylceramide transferase 1</fullName>
    </recommendedName>
</protein>
<dbReference type="InterPro" id="IPR015338">
    <property type="entry name" value="GT64_dom"/>
</dbReference>
<evidence type="ECO:0000256" key="10">
    <source>
        <dbReference type="ARBA" id="ARBA00023136"/>
    </source>
</evidence>
<evidence type="ECO:0000259" key="17">
    <source>
        <dbReference type="Pfam" id="PF24793"/>
    </source>
</evidence>
<feature type="domain" description="Glycosyl transferase 64" evidence="16">
    <location>
        <begin position="856"/>
        <end position="1094"/>
    </location>
</feature>
<feature type="transmembrane region" description="Helical" evidence="15">
    <location>
        <begin position="383"/>
        <end position="402"/>
    </location>
</feature>
<dbReference type="FunFam" id="2.115.10.20:FF:000004">
    <property type="entry name" value="Glucosamine inositolphosphorylceramide transferase 1"/>
    <property type="match status" value="1"/>
</dbReference>
<evidence type="ECO:0000313" key="19">
    <source>
        <dbReference type="Proteomes" id="UP000004994"/>
    </source>
</evidence>
<evidence type="ECO:0000313" key="18">
    <source>
        <dbReference type="EnsemblPlants" id="Solyc05g055420.3.1"/>
    </source>
</evidence>
<dbReference type="Gene3D" id="3.90.550.10">
    <property type="entry name" value="Spore Coat Polysaccharide Biosynthesis Protein SpsA, Chain A"/>
    <property type="match status" value="1"/>
</dbReference>